<feature type="domain" description="Glucose-methanol-choline oxidoreductase C-terminal" evidence="1">
    <location>
        <begin position="81"/>
        <end position="145"/>
    </location>
</feature>
<dbReference type="Proteomes" id="UP000000560">
    <property type="component" value="Chromosome V"/>
</dbReference>
<organism evidence="2 3">
    <name type="scientific">Emericella nidulans (strain FGSC A4 / ATCC 38163 / CBS 112.46 / NRRL 194 / M139)</name>
    <name type="common">Aspergillus nidulans</name>
    <dbReference type="NCBI Taxonomy" id="227321"/>
    <lineage>
        <taxon>Eukaryota</taxon>
        <taxon>Fungi</taxon>
        <taxon>Dikarya</taxon>
        <taxon>Ascomycota</taxon>
        <taxon>Pezizomycotina</taxon>
        <taxon>Eurotiomycetes</taxon>
        <taxon>Eurotiomycetidae</taxon>
        <taxon>Eurotiales</taxon>
        <taxon>Aspergillaceae</taxon>
        <taxon>Aspergillus</taxon>
        <taxon>Aspergillus subgen. Nidulantes</taxon>
    </lineage>
</organism>
<name>Q5ATI3_EMENI</name>
<gene>
    <name evidence="2" type="ORF">ANIA_08397</name>
</gene>
<dbReference type="SUPFAM" id="SSF54373">
    <property type="entry name" value="FAD-linked reductases, C-terminal domain"/>
    <property type="match status" value="1"/>
</dbReference>
<sequence>MTFKSTSRTKLRSQFTKPHVQALFHRTSRCDGKDPFSPDGQLHFELDFVNFGSAFQWHYLVPKKGDCLTVVVDLVRPIFDPGEVTLINSEPLTQPAIDFNFFSNDLDIITMREGMRFAYDLLTKADGLRELVILEYPWEMPLDSDAKMKPQCWTGAKRCSTLLGPPDSQRTSNRALVILS</sequence>
<reference evidence="3" key="2">
    <citation type="journal article" date="2009" name="Fungal Genet. Biol.">
        <title>The 2008 update of the Aspergillus nidulans genome annotation: a community effort.</title>
        <authorList>
            <person name="Wortman J.R."/>
            <person name="Gilsenan J.M."/>
            <person name="Joardar V."/>
            <person name="Deegan J."/>
            <person name="Clutterbuck J."/>
            <person name="Andersen M.R."/>
            <person name="Archer D."/>
            <person name="Bencina M."/>
            <person name="Braus G."/>
            <person name="Coutinho P."/>
            <person name="von Dohren H."/>
            <person name="Doonan J."/>
            <person name="Driessen A.J."/>
            <person name="Durek P."/>
            <person name="Espeso E."/>
            <person name="Fekete E."/>
            <person name="Flipphi M."/>
            <person name="Estrada C.G."/>
            <person name="Geysens S."/>
            <person name="Goldman G."/>
            <person name="de Groot P.W."/>
            <person name="Hansen K."/>
            <person name="Harris S.D."/>
            <person name="Heinekamp T."/>
            <person name="Helmstaedt K."/>
            <person name="Henrissat B."/>
            <person name="Hofmann G."/>
            <person name="Homan T."/>
            <person name="Horio T."/>
            <person name="Horiuchi H."/>
            <person name="James S."/>
            <person name="Jones M."/>
            <person name="Karaffa L."/>
            <person name="Karanyi Z."/>
            <person name="Kato M."/>
            <person name="Keller N."/>
            <person name="Kelly D.E."/>
            <person name="Kiel J.A."/>
            <person name="Kim J.M."/>
            <person name="van der Klei I.J."/>
            <person name="Klis F.M."/>
            <person name="Kovalchuk A."/>
            <person name="Krasevec N."/>
            <person name="Kubicek C.P."/>
            <person name="Liu B."/>
            <person name="Maccabe A."/>
            <person name="Meyer V."/>
            <person name="Mirabito P."/>
            <person name="Miskei M."/>
            <person name="Mos M."/>
            <person name="Mullins J."/>
            <person name="Nelson D.R."/>
            <person name="Nielsen J."/>
            <person name="Oakley B.R."/>
            <person name="Osmani S.A."/>
            <person name="Pakula T."/>
            <person name="Paszewski A."/>
            <person name="Paulsen I."/>
            <person name="Pilsyk S."/>
            <person name="Pocsi I."/>
            <person name="Punt P.J."/>
            <person name="Ram A.F."/>
            <person name="Ren Q."/>
            <person name="Robellet X."/>
            <person name="Robson G."/>
            <person name="Seiboth B."/>
            <person name="van Solingen P."/>
            <person name="Specht T."/>
            <person name="Sun J."/>
            <person name="Taheri-Talesh N."/>
            <person name="Takeshita N."/>
            <person name="Ussery D."/>
            <person name="vanKuyk P.A."/>
            <person name="Visser H."/>
            <person name="van de Vondervoort P.J."/>
            <person name="de Vries R.P."/>
            <person name="Walton J."/>
            <person name="Xiang X."/>
            <person name="Xiong Y."/>
            <person name="Zeng A.P."/>
            <person name="Brandt B.W."/>
            <person name="Cornell M.J."/>
            <person name="van den Hondel C.A."/>
            <person name="Visser J."/>
            <person name="Oliver S.G."/>
            <person name="Turner G."/>
        </authorList>
    </citation>
    <scope>GENOME REANNOTATION</scope>
    <source>
        <strain evidence="3">FGSC A4 / ATCC 38163 / CBS 112.46 / NRRL 194 / M139</strain>
    </source>
</reference>
<dbReference type="Gene3D" id="3.30.560.10">
    <property type="entry name" value="Glucose Oxidase, domain 3"/>
    <property type="match status" value="1"/>
</dbReference>
<dbReference type="InParanoid" id="Q5ATI3"/>
<dbReference type="OMA" id="VILEYPW"/>
<dbReference type="eggNOG" id="KOG1238">
    <property type="taxonomic scope" value="Eukaryota"/>
</dbReference>
<dbReference type="GO" id="GO:0016614">
    <property type="term" value="F:oxidoreductase activity, acting on CH-OH group of donors"/>
    <property type="evidence" value="ECO:0007669"/>
    <property type="project" value="InterPro"/>
</dbReference>
<proteinExistence type="predicted"/>
<dbReference type="AlphaFoldDB" id="Q5ATI3"/>
<evidence type="ECO:0000259" key="1">
    <source>
        <dbReference type="Pfam" id="PF05199"/>
    </source>
</evidence>
<reference evidence="3" key="1">
    <citation type="journal article" date="2005" name="Nature">
        <title>Sequencing of Aspergillus nidulans and comparative analysis with A. fumigatus and A. oryzae.</title>
        <authorList>
            <person name="Galagan J.E."/>
            <person name="Calvo S.E."/>
            <person name="Cuomo C."/>
            <person name="Ma L.J."/>
            <person name="Wortman J.R."/>
            <person name="Batzoglou S."/>
            <person name="Lee S.I."/>
            <person name="Basturkmen M."/>
            <person name="Spevak C.C."/>
            <person name="Clutterbuck J."/>
            <person name="Kapitonov V."/>
            <person name="Jurka J."/>
            <person name="Scazzocchio C."/>
            <person name="Farman M."/>
            <person name="Butler J."/>
            <person name="Purcell S."/>
            <person name="Harris S."/>
            <person name="Braus G.H."/>
            <person name="Draht O."/>
            <person name="Busch S."/>
            <person name="D'Enfert C."/>
            <person name="Bouchier C."/>
            <person name="Goldman G.H."/>
            <person name="Bell-Pedersen D."/>
            <person name="Griffiths-Jones S."/>
            <person name="Doonan J.H."/>
            <person name="Yu J."/>
            <person name="Vienken K."/>
            <person name="Pain A."/>
            <person name="Freitag M."/>
            <person name="Selker E.U."/>
            <person name="Archer D.B."/>
            <person name="Penalva M.A."/>
            <person name="Oakley B.R."/>
            <person name="Momany M."/>
            <person name="Tanaka T."/>
            <person name="Kumagai T."/>
            <person name="Asai K."/>
            <person name="Machida M."/>
            <person name="Nierman W.C."/>
            <person name="Denning D.W."/>
            <person name="Caddick M."/>
            <person name="Hynes M."/>
            <person name="Paoletti M."/>
            <person name="Fischer R."/>
            <person name="Miller B."/>
            <person name="Dyer P."/>
            <person name="Sachs M.S."/>
            <person name="Osmani S.A."/>
            <person name="Birren B.W."/>
        </authorList>
    </citation>
    <scope>NUCLEOTIDE SEQUENCE [LARGE SCALE GENOMIC DNA]</scope>
    <source>
        <strain evidence="3">FGSC A4 / ATCC 38163 / CBS 112.46 / NRRL 194 / M139</strain>
    </source>
</reference>
<accession>C8VE97</accession>
<evidence type="ECO:0000313" key="2">
    <source>
        <dbReference type="EMBL" id="CBF80458.1"/>
    </source>
</evidence>
<dbReference type="KEGG" id="ani:ANIA_08397"/>
<keyword evidence="3" id="KW-1185">Reference proteome</keyword>
<accession>Q5ATI3</accession>
<dbReference type="EMBL" id="BN001305">
    <property type="protein sequence ID" value="CBF80458.1"/>
    <property type="molecule type" value="Genomic_DNA"/>
</dbReference>
<dbReference type="OrthoDB" id="269227at2759"/>
<dbReference type="Pfam" id="PF05199">
    <property type="entry name" value="GMC_oxred_C"/>
    <property type="match status" value="1"/>
</dbReference>
<protein>
    <recommendedName>
        <fullName evidence="1">Glucose-methanol-choline oxidoreductase C-terminal domain-containing protein</fullName>
    </recommendedName>
</protein>
<dbReference type="RefSeq" id="XP_681666.1">
    <property type="nucleotide sequence ID" value="XM_676574.1"/>
</dbReference>
<dbReference type="InterPro" id="IPR007867">
    <property type="entry name" value="GMC_OxRtase_C"/>
</dbReference>
<evidence type="ECO:0000313" key="3">
    <source>
        <dbReference type="Proteomes" id="UP000000560"/>
    </source>
</evidence>
<dbReference type="GeneID" id="2868639"/>
<dbReference type="HOGENOM" id="CLU_1496188_0_0_1"/>